<dbReference type="InterPro" id="IPR049945">
    <property type="entry name" value="AAA_22"/>
</dbReference>
<evidence type="ECO:0000313" key="3">
    <source>
        <dbReference type="EMBL" id="RNL62386.1"/>
    </source>
</evidence>
<dbReference type="InterPro" id="IPR011990">
    <property type="entry name" value="TPR-like_helical_dom_sf"/>
</dbReference>
<comment type="caution">
    <text evidence="3">The sequence shown here is derived from an EMBL/GenBank/DDBJ whole genome shotgun (WGS) entry which is preliminary data.</text>
</comment>
<dbReference type="SUPFAM" id="SSF48452">
    <property type="entry name" value="TPR-like"/>
    <property type="match status" value="1"/>
</dbReference>
<evidence type="ECO:0000256" key="1">
    <source>
        <dbReference type="SAM" id="MobiDB-lite"/>
    </source>
</evidence>
<gene>
    <name evidence="3" type="ORF">EFK50_11455</name>
</gene>
<dbReference type="PANTHER" id="PTHR47691:SF3">
    <property type="entry name" value="HTH-TYPE TRANSCRIPTIONAL REGULATOR RV0890C-RELATED"/>
    <property type="match status" value="1"/>
</dbReference>
<dbReference type="Gene3D" id="1.25.40.10">
    <property type="entry name" value="Tetratricopeptide repeat domain"/>
    <property type="match status" value="1"/>
</dbReference>
<sequence length="872" mass="93197">MSRSTSVALIGRRWCPAAITTRCGCTQPSGSHRPWRGVWSWFSLMRRAFSLGRSRTTVRTRTLLVQLRRRRNAGGQRVRRGPMLLRMPGAGQQSQESFATRLRDLRERVGLTQQELAEKAGLTPHGISALERGTRTRPYPHTIRSIADALEVDEADRSALIAAAGRRAARPAPADPATPDRPAPTLDVPPTVLHGRASDIAALGRLILDEDARVVTLTGPGGVGKTRLAAAVADAVADRFADGVVAVSLVSVTDAGAVLPSLARALGLAGSDGPDVLETLVDHLRPLQLLLVVDNLEHLLSAAPPLSQLTSACPRLTLLATSRSPLRIRAELEYAVEPLGLPGDQASSRQDLEAAPSGAFLLERALAVAPQSTLDEDDLRACIELCHRLAGLPLAIELATAHLRVLTPRVLVDRLEEATATSAARDLPARQRTMRATLDWSLGLLSEDARWLFQVLGAFRGGATLDAVESVVGAAEGRAATGALALLNDLVEHSLVVVRPDADGTSRFTMLEPVAQYARSLLAGEEASRVLAAHAAYGLELARRGAIEFERDDQIAWLARIEAAEPNLLIAVERSLDSGDDDTASLITWYLWLFWWMRGQVSRGRRLAELCLAADPSPEVRCRVALTAATMSYAGGDVEAAHGYWSESGTIAGSLGDAEVMAKARAGVGLAALATGDLATAEPLFTESLELCEKAGPAGGDWLASLVHVWLGTLLLQTGKKVQATSSIERGLVLARSRGDRLATFVALYNLSQAAIGTEEYDLARAHLEEGITLSEEVRDLANLAYFTEALADVEAHASEHSRVATLLGAATALREAVGADVYTYYLPDAELRARTEAAAREALGDAGYEDAFRAGTELEVEELIDLALSEV</sequence>
<feature type="compositionally biased region" description="Pro residues" evidence="1">
    <location>
        <begin position="173"/>
        <end position="182"/>
    </location>
</feature>
<organism evidence="3 4">
    <name type="scientific">Nocardioides marmoriginsengisoli</name>
    <dbReference type="NCBI Taxonomy" id="661483"/>
    <lineage>
        <taxon>Bacteria</taxon>
        <taxon>Bacillati</taxon>
        <taxon>Actinomycetota</taxon>
        <taxon>Actinomycetes</taxon>
        <taxon>Propionibacteriales</taxon>
        <taxon>Nocardioidaceae</taxon>
        <taxon>Nocardioides</taxon>
    </lineage>
</organism>
<dbReference type="Gene3D" id="3.40.50.300">
    <property type="entry name" value="P-loop containing nucleotide triphosphate hydrolases"/>
    <property type="match status" value="1"/>
</dbReference>
<dbReference type="PANTHER" id="PTHR47691">
    <property type="entry name" value="REGULATOR-RELATED"/>
    <property type="match status" value="1"/>
</dbReference>
<dbReference type="EMBL" id="RJSE01000007">
    <property type="protein sequence ID" value="RNL62386.1"/>
    <property type="molecule type" value="Genomic_DNA"/>
</dbReference>
<reference evidence="3 4" key="1">
    <citation type="submission" date="2018-11" db="EMBL/GenBank/DDBJ databases">
        <authorList>
            <person name="Li F."/>
        </authorList>
    </citation>
    <scope>NUCLEOTIDE SEQUENCE [LARGE SCALE GENOMIC DNA]</scope>
    <source>
        <strain evidence="3 4">Gsoil 097</strain>
    </source>
</reference>
<dbReference type="SMART" id="SM00028">
    <property type="entry name" value="TPR"/>
    <property type="match status" value="2"/>
</dbReference>
<dbReference type="PROSITE" id="PS50943">
    <property type="entry name" value="HTH_CROC1"/>
    <property type="match status" value="1"/>
</dbReference>
<dbReference type="Pfam" id="PF13401">
    <property type="entry name" value="AAA_22"/>
    <property type="match status" value="1"/>
</dbReference>
<evidence type="ECO:0000259" key="2">
    <source>
        <dbReference type="PROSITE" id="PS50943"/>
    </source>
</evidence>
<dbReference type="InterPro" id="IPR027417">
    <property type="entry name" value="P-loop_NTPase"/>
</dbReference>
<proteinExistence type="predicted"/>
<dbReference type="GO" id="GO:0003677">
    <property type="term" value="F:DNA binding"/>
    <property type="evidence" value="ECO:0007669"/>
    <property type="project" value="InterPro"/>
</dbReference>
<dbReference type="Gene3D" id="1.10.260.40">
    <property type="entry name" value="lambda repressor-like DNA-binding domains"/>
    <property type="match status" value="1"/>
</dbReference>
<dbReference type="Proteomes" id="UP000267128">
    <property type="component" value="Unassembled WGS sequence"/>
</dbReference>
<dbReference type="PRINTS" id="PR00364">
    <property type="entry name" value="DISEASERSIST"/>
</dbReference>
<dbReference type="OrthoDB" id="3755432at2"/>
<dbReference type="InterPro" id="IPR058852">
    <property type="entry name" value="HTH_77"/>
</dbReference>
<dbReference type="SUPFAM" id="SSF47413">
    <property type="entry name" value="lambda repressor-like DNA-binding domains"/>
    <property type="match status" value="1"/>
</dbReference>
<name>A0A3N0CH81_9ACTN</name>
<dbReference type="Pfam" id="PF13560">
    <property type="entry name" value="HTH_31"/>
    <property type="match status" value="1"/>
</dbReference>
<feature type="region of interest" description="Disordered" evidence="1">
    <location>
        <begin position="165"/>
        <end position="188"/>
    </location>
</feature>
<dbReference type="SUPFAM" id="SSF52540">
    <property type="entry name" value="P-loop containing nucleoside triphosphate hydrolases"/>
    <property type="match status" value="1"/>
</dbReference>
<accession>A0A3N0CH81</accession>
<feature type="domain" description="HTH cro/C1-type" evidence="2">
    <location>
        <begin position="102"/>
        <end position="157"/>
    </location>
</feature>
<dbReference type="InterPro" id="IPR001387">
    <property type="entry name" value="Cro/C1-type_HTH"/>
</dbReference>
<dbReference type="SMART" id="SM00530">
    <property type="entry name" value="HTH_XRE"/>
    <property type="match status" value="1"/>
</dbReference>
<dbReference type="Pfam" id="PF25872">
    <property type="entry name" value="HTH_77"/>
    <property type="match status" value="1"/>
</dbReference>
<keyword evidence="4" id="KW-1185">Reference proteome</keyword>
<protein>
    <submittedName>
        <fullName evidence="3">XRE family transcriptional regulator</fullName>
    </submittedName>
</protein>
<evidence type="ECO:0000313" key="4">
    <source>
        <dbReference type="Proteomes" id="UP000267128"/>
    </source>
</evidence>
<dbReference type="GO" id="GO:0016887">
    <property type="term" value="F:ATP hydrolysis activity"/>
    <property type="evidence" value="ECO:0007669"/>
    <property type="project" value="InterPro"/>
</dbReference>
<dbReference type="AlphaFoldDB" id="A0A3N0CH81"/>
<dbReference type="InterPro" id="IPR019734">
    <property type="entry name" value="TPR_rpt"/>
</dbReference>
<dbReference type="CDD" id="cd00093">
    <property type="entry name" value="HTH_XRE"/>
    <property type="match status" value="1"/>
</dbReference>
<dbReference type="InterPro" id="IPR010982">
    <property type="entry name" value="Lambda_DNA-bd_dom_sf"/>
</dbReference>